<proteinExistence type="predicted"/>
<dbReference type="EMBL" id="CP015217">
    <property type="protein sequence ID" value="AOP33784.1"/>
    <property type="molecule type" value="Genomic_DNA"/>
</dbReference>
<dbReference type="InterPro" id="IPR001279">
    <property type="entry name" value="Metallo-B-lactamas"/>
</dbReference>
<keyword evidence="3" id="KW-1185">Reference proteome</keyword>
<sequence>MKKNKKVIKVLKAIRWISIVTLFSACIFSVYTCMSLTASSEREARIKASPNWKDGQFVNPQPLINDVSESILSLFRKSEFSSPIEELNVHRPEPSLYDVEPASGMRVTWFGHSSTLVEIDGYKILTDPIWSDRSSPVTWAGPKRWYAPPLSFEDLPKIDVVVISHDHYDHLDYKTTLALNEKGVVFIVPLGVGKHLSHWGILESKIVELDWWESFSIRELKIVATPARHASGRILLDKDEHLWAGYALIGAKHRLYYSGDTGLFPAMKDIGEKYGPFDLTMIETGQYNQAWPDWHIGPEQAVIAHKMVRGKSFLPVHWALFELAAHGWTEPIERVLVKAKEMGVNVFTPKPGQSFEPEASENFSRWWPDLPWKTAAEDPIRSTQMN</sequence>
<evidence type="ECO:0000313" key="3">
    <source>
        <dbReference type="Proteomes" id="UP000094197"/>
    </source>
</evidence>
<gene>
    <name evidence="2" type="ORF">A0128_07970</name>
</gene>
<dbReference type="Pfam" id="PF12706">
    <property type="entry name" value="Lactamase_B_2"/>
    <property type="match status" value="1"/>
</dbReference>
<dbReference type="Proteomes" id="UP000094197">
    <property type="component" value="Chromosome 1"/>
</dbReference>
<name>A0A1D7UW62_9LEPT</name>
<dbReference type="AlphaFoldDB" id="A0A1D7UW62"/>
<feature type="domain" description="Metallo-beta-lactamase" evidence="1">
    <location>
        <begin position="123"/>
        <end position="318"/>
    </location>
</feature>
<dbReference type="PANTHER" id="PTHR15032:SF4">
    <property type="entry name" value="N-ACYL-PHOSPHATIDYLETHANOLAMINE-HYDROLYZING PHOSPHOLIPASE D"/>
    <property type="match status" value="1"/>
</dbReference>
<organism evidence="2 3">
    <name type="scientific">Leptospira tipperaryensis</name>
    <dbReference type="NCBI Taxonomy" id="2564040"/>
    <lineage>
        <taxon>Bacteria</taxon>
        <taxon>Pseudomonadati</taxon>
        <taxon>Spirochaetota</taxon>
        <taxon>Spirochaetia</taxon>
        <taxon>Leptospirales</taxon>
        <taxon>Leptospiraceae</taxon>
        <taxon>Leptospira</taxon>
    </lineage>
</organism>
<dbReference type="PROSITE" id="PS51257">
    <property type="entry name" value="PROKAR_LIPOPROTEIN"/>
    <property type="match status" value="1"/>
</dbReference>
<dbReference type="KEGG" id="laj:A0128_07970"/>
<protein>
    <recommendedName>
        <fullName evidence="1">Metallo-beta-lactamase domain-containing protein</fullName>
    </recommendedName>
</protein>
<evidence type="ECO:0000259" key="1">
    <source>
        <dbReference type="Pfam" id="PF12706"/>
    </source>
</evidence>
<dbReference type="GO" id="GO:0005737">
    <property type="term" value="C:cytoplasm"/>
    <property type="evidence" value="ECO:0007669"/>
    <property type="project" value="TreeGrafter"/>
</dbReference>
<dbReference type="PANTHER" id="PTHR15032">
    <property type="entry name" value="N-ACYL-PHOSPHATIDYLETHANOLAMINE-HYDROLYZING PHOSPHOLIPASE D"/>
    <property type="match status" value="1"/>
</dbReference>
<dbReference type="SUPFAM" id="SSF56281">
    <property type="entry name" value="Metallo-hydrolase/oxidoreductase"/>
    <property type="match status" value="1"/>
</dbReference>
<reference evidence="2 3" key="1">
    <citation type="submission" date="2016-04" db="EMBL/GenBank/DDBJ databases">
        <title>Complete genome seqeunce of Leptospira alstonii serovar Room22.</title>
        <authorList>
            <person name="Nally J.E."/>
            <person name="Bayles D.O."/>
            <person name="Hurley D."/>
            <person name="Fanning S."/>
            <person name="McMahon B.J."/>
            <person name="Arent Z."/>
        </authorList>
    </citation>
    <scope>NUCLEOTIDE SEQUENCE [LARGE SCALE GENOMIC DNA]</scope>
    <source>
        <strain evidence="2 3">GWTS #1</strain>
    </source>
</reference>
<accession>A0A1D7UW62</accession>
<evidence type="ECO:0000313" key="2">
    <source>
        <dbReference type="EMBL" id="AOP33784.1"/>
    </source>
</evidence>
<dbReference type="RefSeq" id="WP_069607017.1">
    <property type="nucleotide sequence ID" value="NZ_CP015217.1"/>
</dbReference>
<dbReference type="InterPro" id="IPR036866">
    <property type="entry name" value="RibonucZ/Hydroxyglut_hydro"/>
</dbReference>
<dbReference type="Gene3D" id="3.60.15.10">
    <property type="entry name" value="Ribonuclease Z/Hydroxyacylglutathione hydrolase-like"/>
    <property type="match status" value="1"/>
</dbReference>